<dbReference type="AlphaFoldDB" id="A0A9X3HVE2"/>
<name>A0A9X3HVE2_9VIBR</name>
<dbReference type="RefSeq" id="WP_265673077.1">
    <property type="nucleotide sequence ID" value="NZ_JAKRRY010000001.1"/>
</dbReference>
<evidence type="ECO:0000313" key="1">
    <source>
        <dbReference type="EMBL" id="MCW8344647.1"/>
    </source>
</evidence>
<gene>
    <name evidence="1" type="ORF">MD535_01220</name>
</gene>
<reference evidence="1" key="1">
    <citation type="submission" date="2022-02" db="EMBL/GenBank/DDBJ databases">
        <title>Vibrio sp. nov, a new bacterium isolated from seawater.</title>
        <authorList>
            <person name="Yuan Y."/>
        </authorList>
    </citation>
    <scope>NUCLEOTIDE SEQUENCE</scope>
    <source>
        <strain evidence="1">ZSDZ65</strain>
    </source>
</reference>
<dbReference type="EMBL" id="JAKRRY010000001">
    <property type="protein sequence ID" value="MCW8344647.1"/>
    <property type="molecule type" value="Genomic_DNA"/>
</dbReference>
<sequence length="117" mass="13388">MEKSRLLVTIRLNSFVHRVDDKQRLIQLASDLKCQLKRIRRSRNWTLIGNPQSLTRFALESDVGWIAVAVDKVLAEYKSPIQQVLEQNPDITVAELMHESGCSLVEARKAIDEFEGL</sequence>
<keyword evidence="2" id="KW-1185">Reference proteome</keyword>
<dbReference type="InterPro" id="IPR022253">
    <property type="entry name" value="Ribosome_recyc_fac_bac"/>
</dbReference>
<dbReference type="Proteomes" id="UP001155587">
    <property type="component" value="Unassembled WGS sequence"/>
</dbReference>
<comment type="caution">
    <text evidence="1">The sequence shown here is derived from an EMBL/GenBank/DDBJ whole genome shotgun (WGS) entry which is preliminary data.</text>
</comment>
<proteinExistence type="predicted"/>
<organism evidence="1 2">
    <name type="scientific">Vibrio qingdaonensis</name>
    <dbReference type="NCBI Taxonomy" id="2829491"/>
    <lineage>
        <taxon>Bacteria</taxon>
        <taxon>Pseudomonadati</taxon>
        <taxon>Pseudomonadota</taxon>
        <taxon>Gammaproteobacteria</taxon>
        <taxon>Vibrionales</taxon>
        <taxon>Vibrionaceae</taxon>
        <taxon>Vibrio</taxon>
    </lineage>
</organism>
<evidence type="ECO:0000313" key="2">
    <source>
        <dbReference type="Proteomes" id="UP001155587"/>
    </source>
</evidence>
<protein>
    <submittedName>
        <fullName evidence="1">Ribosome recycling factor family protein</fullName>
    </submittedName>
</protein>
<accession>A0A9X3HVE2</accession>
<dbReference type="Pfam" id="PF12614">
    <property type="entry name" value="RRF_GI"/>
    <property type="match status" value="1"/>
</dbReference>